<dbReference type="Proteomes" id="UP000267408">
    <property type="component" value="Unassembled WGS sequence"/>
</dbReference>
<name>A0A8G1UJ00_9ACTN</name>
<protein>
    <submittedName>
        <fullName evidence="3">Uncharacterized protein</fullName>
    </submittedName>
</protein>
<keyword evidence="2" id="KW-0812">Transmembrane</keyword>
<reference evidence="3 4" key="1">
    <citation type="submission" date="2018-11" db="EMBL/GenBank/DDBJ databases">
        <title>Sequencing the genomes of 1000 actinobacteria strains.</title>
        <authorList>
            <person name="Klenk H.-P."/>
        </authorList>
    </citation>
    <scope>NUCLEOTIDE SEQUENCE [LARGE SCALE GENOMIC DNA]</scope>
    <source>
        <strain evidence="3 4">DSM 44780</strain>
    </source>
</reference>
<comment type="caution">
    <text evidence="3">The sequence shown here is derived from an EMBL/GenBank/DDBJ whole genome shotgun (WGS) entry which is preliminary data.</text>
</comment>
<feature type="transmembrane region" description="Helical" evidence="2">
    <location>
        <begin position="133"/>
        <end position="152"/>
    </location>
</feature>
<feature type="transmembrane region" description="Helical" evidence="2">
    <location>
        <begin position="93"/>
        <end position="113"/>
    </location>
</feature>
<organism evidence="3 4">
    <name type="scientific">Kitasatospora cineracea</name>
    <dbReference type="NCBI Taxonomy" id="88074"/>
    <lineage>
        <taxon>Bacteria</taxon>
        <taxon>Bacillati</taxon>
        <taxon>Actinomycetota</taxon>
        <taxon>Actinomycetes</taxon>
        <taxon>Kitasatosporales</taxon>
        <taxon>Streptomycetaceae</taxon>
        <taxon>Kitasatospora</taxon>
    </lineage>
</organism>
<feature type="compositionally biased region" description="Pro residues" evidence="1">
    <location>
        <begin position="232"/>
        <end position="242"/>
    </location>
</feature>
<accession>A0A8G1UJ00</accession>
<keyword evidence="2" id="KW-0472">Membrane</keyword>
<dbReference type="RefSeq" id="WP_148089449.1">
    <property type="nucleotide sequence ID" value="NZ_RJVJ01000001.1"/>
</dbReference>
<evidence type="ECO:0000313" key="4">
    <source>
        <dbReference type="Proteomes" id="UP000267408"/>
    </source>
</evidence>
<evidence type="ECO:0000313" key="3">
    <source>
        <dbReference type="EMBL" id="ROR44905.1"/>
    </source>
</evidence>
<keyword evidence="2" id="KW-1133">Transmembrane helix</keyword>
<dbReference type="EMBL" id="RJVJ01000001">
    <property type="protein sequence ID" value="ROR44905.1"/>
    <property type="molecule type" value="Genomic_DNA"/>
</dbReference>
<sequence length="242" mass="24159">MAFAPPPYRSPRRPGGLPVIGTVLLFQALALVAVLAYDLNKAGSGYLPTALGFSYRRMMAGPAVFGGASAAYLVVVLVAAFRAFAGAAWVRGAAVALTGYVGYASATQLWVLFTGPLGEEGYATKPLDHLLLTLTHVLNVVVFLVVVLAVAATRAPGAPAVPTGYPQPPFAPGPAGHAVVPGPGPLPGPSAPAPGPWGAPPPGAPQPPAAPPQPPAAPPQPPAAGHGAAYAYPPPPPVPPVS</sequence>
<feature type="compositionally biased region" description="Pro residues" evidence="1">
    <location>
        <begin position="182"/>
        <end position="222"/>
    </location>
</feature>
<gene>
    <name evidence="3" type="ORF">EDD39_3115</name>
</gene>
<feature type="transmembrane region" description="Helical" evidence="2">
    <location>
        <begin position="17"/>
        <end position="39"/>
    </location>
</feature>
<evidence type="ECO:0000256" key="1">
    <source>
        <dbReference type="SAM" id="MobiDB-lite"/>
    </source>
</evidence>
<dbReference type="AlphaFoldDB" id="A0A8G1UJ00"/>
<proteinExistence type="predicted"/>
<feature type="region of interest" description="Disordered" evidence="1">
    <location>
        <begin position="172"/>
        <end position="242"/>
    </location>
</feature>
<evidence type="ECO:0000256" key="2">
    <source>
        <dbReference type="SAM" id="Phobius"/>
    </source>
</evidence>
<feature type="transmembrane region" description="Helical" evidence="2">
    <location>
        <begin position="59"/>
        <end position="81"/>
    </location>
</feature>